<dbReference type="InterPro" id="IPR011330">
    <property type="entry name" value="Glyco_hydro/deAcase_b/a-brl"/>
</dbReference>
<sequence length="267" mass="29328">MMIFTHVRKVMVMTLVMVVASLGMGESLPRHVVKANEPFAAPKKQVAVVIDDFGNNMNGTTEMLDLAIPLTIAVMPFMPTSKRDAQLAHEKGHEVLVHMPMEPVKGKKSWLGPGAITTDLSDEEIRSRVEAALDDVPFAIGINNHMGSKATADERVMRIVMKVCKERGMMFLDSRTTPKSVIVKLAKEMGVPYAENELFFDDIYTSEHISKQMSKLLKLIEKQDQCIAIGHVGPPGKITASVLKASISTVQKGASFVPVSKLMRGLQ</sequence>
<protein>
    <submittedName>
        <fullName evidence="1">Polysaccharide deacetylase 2 family uncharacterized protein YibQ</fullName>
    </submittedName>
</protein>
<dbReference type="CDD" id="cd10936">
    <property type="entry name" value="CE4_DAC2"/>
    <property type="match status" value="1"/>
</dbReference>
<organism evidence="1 2">
    <name type="scientific">Paenibacillus eucommiae</name>
    <dbReference type="NCBI Taxonomy" id="1355755"/>
    <lineage>
        <taxon>Bacteria</taxon>
        <taxon>Bacillati</taxon>
        <taxon>Bacillota</taxon>
        <taxon>Bacilli</taxon>
        <taxon>Bacillales</taxon>
        <taxon>Paenibacillaceae</taxon>
        <taxon>Paenibacillus</taxon>
    </lineage>
</organism>
<dbReference type="RefSeq" id="WP_245376117.1">
    <property type="nucleotide sequence ID" value="NZ_JAGGLB010000041.1"/>
</dbReference>
<dbReference type="Pfam" id="PF04748">
    <property type="entry name" value="Polysacc_deac_2"/>
    <property type="match status" value="1"/>
</dbReference>
<dbReference type="Proteomes" id="UP001519287">
    <property type="component" value="Unassembled WGS sequence"/>
</dbReference>
<keyword evidence="2" id="KW-1185">Reference proteome</keyword>
<dbReference type="PANTHER" id="PTHR30105">
    <property type="entry name" value="UNCHARACTERIZED YIBQ-RELATED"/>
    <property type="match status" value="1"/>
</dbReference>
<dbReference type="EMBL" id="JAGGLB010000041">
    <property type="protein sequence ID" value="MBP1995951.1"/>
    <property type="molecule type" value="Genomic_DNA"/>
</dbReference>
<gene>
    <name evidence="1" type="ORF">J2Z66_007593</name>
</gene>
<evidence type="ECO:0000313" key="2">
    <source>
        <dbReference type="Proteomes" id="UP001519287"/>
    </source>
</evidence>
<dbReference type="PANTHER" id="PTHR30105:SF2">
    <property type="entry name" value="DIVERGENT POLYSACCHARIDE DEACETYLASE SUPERFAMILY"/>
    <property type="match status" value="1"/>
</dbReference>
<dbReference type="SUPFAM" id="SSF88713">
    <property type="entry name" value="Glycoside hydrolase/deacetylase"/>
    <property type="match status" value="1"/>
</dbReference>
<proteinExistence type="predicted"/>
<reference evidence="1 2" key="1">
    <citation type="submission" date="2021-03" db="EMBL/GenBank/DDBJ databases">
        <title>Genomic Encyclopedia of Type Strains, Phase IV (KMG-IV): sequencing the most valuable type-strain genomes for metagenomic binning, comparative biology and taxonomic classification.</title>
        <authorList>
            <person name="Goeker M."/>
        </authorList>
    </citation>
    <scope>NUCLEOTIDE SEQUENCE [LARGE SCALE GENOMIC DNA]</scope>
    <source>
        <strain evidence="1 2">DSM 26048</strain>
    </source>
</reference>
<dbReference type="Gene3D" id="3.20.20.370">
    <property type="entry name" value="Glycoside hydrolase/deacetylase"/>
    <property type="match status" value="1"/>
</dbReference>
<name>A0ABS4JA30_9BACL</name>
<accession>A0ABS4JA30</accession>
<evidence type="ECO:0000313" key="1">
    <source>
        <dbReference type="EMBL" id="MBP1995951.1"/>
    </source>
</evidence>
<comment type="caution">
    <text evidence="1">The sequence shown here is derived from an EMBL/GenBank/DDBJ whole genome shotgun (WGS) entry which is preliminary data.</text>
</comment>
<dbReference type="InterPro" id="IPR006837">
    <property type="entry name" value="Divergent_DAC"/>
</dbReference>